<name>M2QYC2_CERS8</name>
<organism evidence="1 2">
    <name type="scientific">Ceriporiopsis subvermispora (strain B)</name>
    <name type="common">White-rot fungus</name>
    <name type="synonym">Gelatoporia subvermispora</name>
    <dbReference type="NCBI Taxonomy" id="914234"/>
    <lineage>
        <taxon>Eukaryota</taxon>
        <taxon>Fungi</taxon>
        <taxon>Dikarya</taxon>
        <taxon>Basidiomycota</taxon>
        <taxon>Agaricomycotina</taxon>
        <taxon>Agaricomycetes</taxon>
        <taxon>Polyporales</taxon>
        <taxon>Gelatoporiaceae</taxon>
        <taxon>Gelatoporia</taxon>
    </lineage>
</organism>
<protein>
    <submittedName>
        <fullName evidence="1">Uncharacterized protein</fullName>
    </submittedName>
</protein>
<evidence type="ECO:0000313" key="2">
    <source>
        <dbReference type="Proteomes" id="UP000016930"/>
    </source>
</evidence>
<proteinExistence type="predicted"/>
<evidence type="ECO:0000313" key="1">
    <source>
        <dbReference type="EMBL" id="EMD42148.1"/>
    </source>
</evidence>
<accession>M2QYC2</accession>
<sequence length="352" mass="38889">MRHVSLQPPKSIYKSVHTLELGRVTFAESISLSRYFPALRNLEYKFDGSSQGKPAFEELGETVNSLPNGILDTFIIDTLMCNAIGMFGIKLFLDMLEINLSDIHGLDLPRVLGNLRLRTLRLRMTGGNAKRDLVLLDKAGSTGHGGPTRVVLITHGDCDMTNMDFVVSISRACRGLFRGITHFVWSVKGNPAAAISEGKGYGTHDLTISRKLKRLSLTNPSQPARKLDFGVLVERLMKHFPLPRFIYFDMCGESRAYWVINHFDDHPRSKSRKPQPLELHPVIGDFMLKKMRQRIAVGGGREGPRVADGGREMQALETNVRGVPDGPGVVVVVVVVVDGMMSKGQDGGQPEG</sequence>
<keyword evidence="2" id="KW-1185">Reference proteome</keyword>
<gene>
    <name evidence="1" type="ORF">CERSUDRAFT_90748</name>
</gene>
<reference evidence="1 2" key="1">
    <citation type="journal article" date="2012" name="Proc. Natl. Acad. Sci. U.S.A.">
        <title>Comparative genomics of Ceriporiopsis subvermispora and Phanerochaete chrysosporium provide insight into selective ligninolysis.</title>
        <authorList>
            <person name="Fernandez-Fueyo E."/>
            <person name="Ruiz-Duenas F.J."/>
            <person name="Ferreira P."/>
            <person name="Floudas D."/>
            <person name="Hibbett D.S."/>
            <person name="Canessa P."/>
            <person name="Larrondo L.F."/>
            <person name="James T.Y."/>
            <person name="Seelenfreund D."/>
            <person name="Lobos S."/>
            <person name="Polanco R."/>
            <person name="Tello M."/>
            <person name="Honda Y."/>
            <person name="Watanabe T."/>
            <person name="Watanabe T."/>
            <person name="Ryu J.S."/>
            <person name="Kubicek C.P."/>
            <person name="Schmoll M."/>
            <person name="Gaskell J."/>
            <person name="Hammel K.E."/>
            <person name="St John F.J."/>
            <person name="Vanden Wymelenberg A."/>
            <person name="Sabat G."/>
            <person name="Splinter BonDurant S."/>
            <person name="Syed K."/>
            <person name="Yadav J.S."/>
            <person name="Doddapaneni H."/>
            <person name="Subramanian V."/>
            <person name="Lavin J.L."/>
            <person name="Oguiza J.A."/>
            <person name="Perez G."/>
            <person name="Pisabarro A.G."/>
            <person name="Ramirez L."/>
            <person name="Santoyo F."/>
            <person name="Master E."/>
            <person name="Coutinho P.M."/>
            <person name="Henrissat B."/>
            <person name="Lombard V."/>
            <person name="Magnuson J.K."/>
            <person name="Kuees U."/>
            <person name="Hori C."/>
            <person name="Igarashi K."/>
            <person name="Samejima M."/>
            <person name="Held B.W."/>
            <person name="Barry K.W."/>
            <person name="LaButti K.M."/>
            <person name="Lapidus A."/>
            <person name="Lindquist E.A."/>
            <person name="Lucas S.M."/>
            <person name="Riley R."/>
            <person name="Salamov A.A."/>
            <person name="Hoffmeister D."/>
            <person name="Schwenk D."/>
            <person name="Hadar Y."/>
            <person name="Yarden O."/>
            <person name="de Vries R.P."/>
            <person name="Wiebenga A."/>
            <person name="Stenlid J."/>
            <person name="Eastwood D."/>
            <person name="Grigoriev I.V."/>
            <person name="Berka R.M."/>
            <person name="Blanchette R.A."/>
            <person name="Kersten P."/>
            <person name="Martinez A.T."/>
            <person name="Vicuna R."/>
            <person name="Cullen D."/>
        </authorList>
    </citation>
    <scope>NUCLEOTIDE SEQUENCE [LARGE SCALE GENOMIC DNA]</scope>
    <source>
        <strain evidence="1 2">B</strain>
    </source>
</reference>
<dbReference type="HOGENOM" id="CLU_787555_0_0_1"/>
<dbReference type="EMBL" id="KB445791">
    <property type="protein sequence ID" value="EMD42148.1"/>
    <property type="molecule type" value="Genomic_DNA"/>
</dbReference>
<dbReference type="Proteomes" id="UP000016930">
    <property type="component" value="Unassembled WGS sequence"/>
</dbReference>
<dbReference type="AlphaFoldDB" id="M2QYC2"/>